<dbReference type="EMBL" id="OCYS01000157">
    <property type="protein sequence ID" value="SON93046.1"/>
    <property type="molecule type" value="Genomic_DNA"/>
</dbReference>
<dbReference type="Proteomes" id="UP000234166">
    <property type="component" value="Unassembled WGS sequence"/>
</dbReference>
<sequence>MILQLIDGLPDQFEWSRFES</sequence>
<proteinExistence type="predicted"/>
<evidence type="ECO:0000313" key="3">
    <source>
        <dbReference type="Proteomes" id="UP000234166"/>
    </source>
</evidence>
<evidence type="ECO:0008006" key="5">
    <source>
        <dbReference type="Google" id="ProtNLM"/>
    </source>
</evidence>
<organism evidence="2 3">
    <name type="scientific">Xanthomonas campestris pv. phaseoli</name>
    <dbReference type="NCBI Taxonomy" id="317013"/>
    <lineage>
        <taxon>Bacteria</taxon>
        <taxon>Pseudomonadati</taxon>
        <taxon>Pseudomonadota</taxon>
        <taxon>Gammaproteobacteria</taxon>
        <taxon>Lysobacterales</taxon>
        <taxon>Lysobacteraceae</taxon>
        <taxon>Xanthomonas</taxon>
    </lineage>
</organism>
<evidence type="ECO:0000313" key="4">
    <source>
        <dbReference type="Proteomes" id="UP000234181"/>
    </source>
</evidence>
<protein>
    <recommendedName>
        <fullName evidence="5">Transposase</fullName>
    </recommendedName>
</protein>
<dbReference type="EMBL" id="OCYT01000159">
    <property type="protein sequence ID" value="SON89840.1"/>
    <property type="molecule type" value="Genomic_DNA"/>
</dbReference>
<dbReference type="Proteomes" id="UP000234181">
    <property type="component" value="Unassembled WGS sequence"/>
</dbReference>
<dbReference type="AlphaFoldDB" id="A0AB38E6F0"/>
<accession>A0AB38E6F0</accession>
<evidence type="ECO:0000313" key="2">
    <source>
        <dbReference type="EMBL" id="SON93046.1"/>
    </source>
</evidence>
<reference evidence="3 4" key="1">
    <citation type="submission" date="2017-10" db="EMBL/GenBank/DDBJ databases">
        <authorList>
            <person name="Regsiter A."/>
            <person name="William W."/>
        </authorList>
    </citation>
    <scope>NUCLEOTIDE SEQUENCE [LARGE SCALE GENOMIC DNA]</scope>
    <source>
        <strain evidence="1 4">CFBP6984</strain>
        <strain evidence="2 3">CFBP7430</strain>
    </source>
</reference>
<comment type="caution">
    <text evidence="2">The sequence shown here is derived from an EMBL/GenBank/DDBJ whole genome shotgun (WGS) entry which is preliminary data.</text>
</comment>
<gene>
    <name evidence="1" type="ORF">XAP6984_980058</name>
    <name evidence="2" type="ORF">XAP7430_970058</name>
</gene>
<keyword evidence="4" id="KW-1185">Reference proteome</keyword>
<evidence type="ECO:0000313" key="1">
    <source>
        <dbReference type="EMBL" id="SON89840.1"/>
    </source>
</evidence>
<name>A0AB38E6F0_XANCH</name>